<dbReference type="RefSeq" id="WP_059207671.1">
    <property type="nucleotide sequence ID" value="NZ_KQ948662.1"/>
</dbReference>
<gene>
    <name evidence="2" type="ORF">AQJ46_24780</name>
</gene>
<dbReference type="Proteomes" id="UP000053669">
    <property type="component" value="Unassembled WGS sequence"/>
</dbReference>
<evidence type="ECO:0000259" key="1">
    <source>
        <dbReference type="Pfam" id="PF02543"/>
    </source>
</evidence>
<sequence>MVAFGEEERFSRRKHHKDSRSCAVAAAYCLSKAGITLAHVDEIAIAFNPAWPTPSDICTDAGLIAELRDPALFDHHRPRQVTVVEHHLAHAASVFHPGGFDEAAVLVVDGSGDGVSATLAHGTADGLKVLRQFPFSHSLGWFYETVAEYLGLGNWTSSGKLMGLAGYGNPDWYTLDFLTARASGSSRRS</sequence>
<dbReference type="GO" id="GO:0003824">
    <property type="term" value="F:catalytic activity"/>
    <property type="evidence" value="ECO:0007669"/>
    <property type="project" value="InterPro"/>
</dbReference>
<dbReference type="PANTHER" id="PTHR34847">
    <property type="entry name" value="NODULATION PROTEIN U"/>
    <property type="match status" value="1"/>
</dbReference>
<dbReference type="InterPro" id="IPR051338">
    <property type="entry name" value="NodU/CmcH_Carbamoyltrnsfr"/>
</dbReference>
<feature type="domain" description="Carbamoyltransferase" evidence="1">
    <location>
        <begin position="79"/>
        <end position="176"/>
    </location>
</feature>
<comment type="caution">
    <text evidence="2">The sequence shown here is derived from an EMBL/GenBank/DDBJ whole genome shotgun (WGS) entry which is preliminary data.</text>
</comment>
<dbReference type="Pfam" id="PF02543">
    <property type="entry name" value="Carbam_trans_N"/>
    <property type="match status" value="1"/>
</dbReference>
<dbReference type="STRING" id="58343.AQJ46_24780"/>
<name>A0A101S4Y7_9ACTN</name>
<organism evidence="2 3">
    <name type="scientific">Streptomyces canus</name>
    <dbReference type="NCBI Taxonomy" id="58343"/>
    <lineage>
        <taxon>Bacteria</taxon>
        <taxon>Bacillati</taxon>
        <taxon>Actinomycetota</taxon>
        <taxon>Actinomycetes</taxon>
        <taxon>Kitasatosporales</taxon>
        <taxon>Streptomycetaceae</taxon>
        <taxon>Streptomyces</taxon>
        <taxon>Streptomyces aurantiacus group</taxon>
    </lineage>
</organism>
<evidence type="ECO:0000313" key="3">
    <source>
        <dbReference type="Proteomes" id="UP000053669"/>
    </source>
</evidence>
<dbReference type="EMBL" id="LMWU01000022">
    <property type="protein sequence ID" value="KUN67490.1"/>
    <property type="molecule type" value="Genomic_DNA"/>
</dbReference>
<dbReference type="PANTHER" id="PTHR34847:SF1">
    <property type="entry name" value="NODULATION PROTEIN U"/>
    <property type="match status" value="1"/>
</dbReference>
<dbReference type="Gene3D" id="3.30.420.40">
    <property type="match status" value="1"/>
</dbReference>
<dbReference type="InterPro" id="IPR003696">
    <property type="entry name" value="Carbtransf_dom"/>
</dbReference>
<dbReference type="AlphaFoldDB" id="A0A101S4Y7"/>
<reference evidence="2 3" key="1">
    <citation type="submission" date="2015-10" db="EMBL/GenBank/DDBJ databases">
        <title>Draft genome sequence of Streptomyces canus DSM 40017, type strain for the species Streptomyces canus.</title>
        <authorList>
            <person name="Ruckert C."/>
            <person name="Winkler A."/>
            <person name="Kalinowski J."/>
            <person name="Kampfer P."/>
            <person name="Glaeser S."/>
        </authorList>
    </citation>
    <scope>NUCLEOTIDE SEQUENCE [LARGE SCALE GENOMIC DNA]</scope>
    <source>
        <strain evidence="2 3">DSM 40017</strain>
    </source>
</reference>
<accession>A0A101S4Y7</accession>
<evidence type="ECO:0000313" key="2">
    <source>
        <dbReference type="EMBL" id="KUN67490.1"/>
    </source>
</evidence>
<proteinExistence type="predicted"/>
<protein>
    <recommendedName>
        <fullName evidence="1">Carbamoyltransferase domain-containing protein</fullName>
    </recommendedName>
</protein>